<evidence type="ECO:0000313" key="3">
    <source>
        <dbReference type="Proteomes" id="UP001652700"/>
    </source>
</evidence>
<dbReference type="Pfam" id="PF12146">
    <property type="entry name" value="Hydrolase_4"/>
    <property type="match status" value="1"/>
</dbReference>
<protein>
    <recommendedName>
        <fullName evidence="1">Serine aminopeptidase S33 domain-containing protein</fullName>
    </recommendedName>
</protein>
<organism evidence="2 3">
    <name type="scientific">Diabrotica virgifera virgifera</name>
    <name type="common">western corn rootworm</name>
    <dbReference type="NCBI Taxonomy" id="50390"/>
    <lineage>
        <taxon>Eukaryota</taxon>
        <taxon>Metazoa</taxon>
        <taxon>Ecdysozoa</taxon>
        <taxon>Arthropoda</taxon>
        <taxon>Hexapoda</taxon>
        <taxon>Insecta</taxon>
        <taxon>Pterygota</taxon>
        <taxon>Neoptera</taxon>
        <taxon>Endopterygota</taxon>
        <taxon>Coleoptera</taxon>
        <taxon>Polyphaga</taxon>
        <taxon>Cucujiformia</taxon>
        <taxon>Chrysomeloidea</taxon>
        <taxon>Chrysomelidae</taxon>
        <taxon>Galerucinae</taxon>
        <taxon>Diabroticina</taxon>
        <taxon>Diabroticites</taxon>
        <taxon>Diabrotica</taxon>
    </lineage>
</organism>
<feature type="domain" description="Serine aminopeptidase S33" evidence="1">
    <location>
        <begin position="114"/>
        <end position="236"/>
    </location>
</feature>
<dbReference type="RefSeq" id="XP_050516008.1">
    <property type="nucleotide sequence ID" value="XM_050660051.1"/>
</dbReference>
<accession>A0ABM5L0N9</accession>
<dbReference type="Gene3D" id="3.40.50.1820">
    <property type="entry name" value="alpha/beta hydrolase"/>
    <property type="match status" value="1"/>
</dbReference>
<dbReference type="Proteomes" id="UP001652700">
    <property type="component" value="Unplaced"/>
</dbReference>
<dbReference type="EnsemblMetazoa" id="XM_050660051.1">
    <property type="protein sequence ID" value="XP_050516008.1"/>
    <property type="gene ID" value="LOC126890893"/>
</dbReference>
<dbReference type="InterPro" id="IPR029058">
    <property type="entry name" value="AB_hydrolase_fold"/>
</dbReference>
<reference evidence="2" key="1">
    <citation type="submission" date="2025-05" db="UniProtKB">
        <authorList>
            <consortium name="EnsemblMetazoa"/>
        </authorList>
    </citation>
    <scope>IDENTIFICATION</scope>
</reference>
<dbReference type="SUPFAM" id="SSF53474">
    <property type="entry name" value="alpha/beta-Hydrolases"/>
    <property type="match status" value="1"/>
</dbReference>
<dbReference type="InterPro" id="IPR022742">
    <property type="entry name" value="Hydrolase_4"/>
</dbReference>
<evidence type="ECO:0000259" key="1">
    <source>
        <dbReference type="Pfam" id="PF12146"/>
    </source>
</evidence>
<evidence type="ECO:0000313" key="2">
    <source>
        <dbReference type="EnsemblMetazoa" id="XP_050516008.1"/>
    </source>
</evidence>
<dbReference type="PANTHER" id="PTHR12277">
    <property type="entry name" value="ALPHA/BETA HYDROLASE DOMAIN-CONTAINING PROTEIN"/>
    <property type="match status" value="1"/>
</dbReference>
<dbReference type="GeneID" id="126890893"/>
<proteinExistence type="predicted"/>
<dbReference type="PANTHER" id="PTHR12277:SF81">
    <property type="entry name" value="PROTEIN ABHD13"/>
    <property type="match status" value="1"/>
</dbReference>
<sequence>MGGYVPFAARITTILFRMILRVWAYSGLVLVFCCLVYYLYGAVFAMILLFFAVTGILYQIQDSLLYNSELPTHSRVYVPIPSTFNLPYESVMTKTSDGIQIHMYFISQSKDKQKPCPTIVYFHGNAGNIGHRLQNCAGLYSKLQCNILLVEYRGYGLSEGVPSEDGLYLDAKASLDYLFTRNDINHSEIIIFGRSLGGAVAIDLATREEYFGKIWCLIVENTFTSIPDMAKVLLGWRMLQYFPLFFYKNKFLSYQKVKSLRLPTLFISGMADSLVPPRMMQELHNRCNSLRKQLLQVPAGTHNETWQLQGYYRSMAVFLQSCRLDSISHSPNFDIKVSNENNTKSESVWIDVQII</sequence>
<name>A0ABM5L0N9_DIAVI</name>
<keyword evidence="3" id="KW-1185">Reference proteome</keyword>